<reference evidence="2 3" key="1">
    <citation type="submission" date="2017-10" db="EMBL/GenBank/DDBJ databases">
        <title>Comparative genomics in systemic dimorphic fungi from Ajellomycetaceae.</title>
        <authorList>
            <person name="Munoz J.F."/>
            <person name="Mcewen J.G."/>
            <person name="Clay O.K."/>
            <person name="Cuomo C.A."/>
        </authorList>
    </citation>
    <scope>NUCLEOTIDE SEQUENCE [LARGE SCALE GENOMIC DNA]</scope>
    <source>
        <strain evidence="2 3">UAMH7299</strain>
    </source>
</reference>
<keyword evidence="3" id="KW-1185">Reference proteome</keyword>
<organism evidence="2 3">
    <name type="scientific">Polytolypa hystricis (strain UAMH7299)</name>
    <dbReference type="NCBI Taxonomy" id="1447883"/>
    <lineage>
        <taxon>Eukaryota</taxon>
        <taxon>Fungi</taxon>
        <taxon>Dikarya</taxon>
        <taxon>Ascomycota</taxon>
        <taxon>Pezizomycotina</taxon>
        <taxon>Eurotiomycetes</taxon>
        <taxon>Eurotiomycetidae</taxon>
        <taxon>Onygenales</taxon>
        <taxon>Onygenales incertae sedis</taxon>
        <taxon>Polytolypa</taxon>
    </lineage>
</organism>
<evidence type="ECO:0000313" key="2">
    <source>
        <dbReference type="EMBL" id="PGH23169.1"/>
    </source>
</evidence>
<protein>
    <recommendedName>
        <fullName evidence="4">Myb-like domain-containing protein</fullName>
    </recommendedName>
</protein>
<gene>
    <name evidence="2" type="ORF">AJ80_02806</name>
</gene>
<evidence type="ECO:0008006" key="4">
    <source>
        <dbReference type="Google" id="ProtNLM"/>
    </source>
</evidence>
<evidence type="ECO:0000256" key="1">
    <source>
        <dbReference type="SAM" id="MobiDB-lite"/>
    </source>
</evidence>
<comment type="caution">
    <text evidence="2">The sequence shown here is derived from an EMBL/GenBank/DDBJ whole genome shotgun (WGS) entry which is preliminary data.</text>
</comment>
<feature type="region of interest" description="Disordered" evidence="1">
    <location>
        <begin position="1"/>
        <end position="26"/>
    </location>
</feature>
<feature type="compositionally biased region" description="Basic residues" evidence="1">
    <location>
        <begin position="133"/>
        <end position="143"/>
    </location>
</feature>
<feature type="region of interest" description="Disordered" evidence="1">
    <location>
        <begin position="114"/>
        <end position="158"/>
    </location>
</feature>
<proteinExistence type="predicted"/>
<dbReference type="Proteomes" id="UP000224634">
    <property type="component" value="Unassembled WGS sequence"/>
</dbReference>
<dbReference type="STRING" id="1447883.A0A2B7YQ50"/>
<accession>A0A2B7YQ50</accession>
<dbReference type="AlphaFoldDB" id="A0A2B7YQ50"/>
<evidence type="ECO:0000313" key="3">
    <source>
        <dbReference type="Proteomes" id="UP000224634"/>
    </source>
</evidence>
<dbReference type="OrthoDB" id="3903267at2759"/>
<name>A0A2B7YQ50_POLH7</name>
<dbReference type="EMBL" id="PDNA01000028">
    <property type="protein sequence ID" value="PGH23169.1"/>
    <property type="molecule type" value="Genomic_DNA"/>
</dbReference>
<sequence>MTVSKGGKAGKTVARKKHGRTTNRPATRSIVRWNEILDTRLLLNIQFACNVKGVKIPWETVSELMGQGISDGAISQHLAKLRTRMVNAGHEVPPPLSRGGGGPKAVKVIAKAGHRAKKAKGSDGSDGEYGAKNAKKGKGKAAKKNTLYGDGEDSEGDIVMDDEEIDEGEEDENAEGIASDGLVAAGASFLEYDDGSSSPKTEEAQNSKLVILKCTFEPGQEKVNGNMIQENMAQQGNNGTALPSLLFAHDANGTNLKVTFDGSVDGTQPNSPQKGNGVDGFIKGEQQPNSQYHASVGYGLPSVGDTNISDVYPSISFTNNAQEGKPVGSFMQVRQSDGKQPISADFGVAEVGPTNISGVHSYVVFNNNSSNNNNNNVHGAFVNGSQEGYLVRNVMQEEQSNGQHVHSVNPADVEYRTQDDFLGLLNIKEEDVPTPYSPDNDAIGFNDINHASEVTDGETNGLAQHEPDFFTNATYYDDMEKGFEWISGSLE</sequence>